<sequence>MAGFFGLFLALFLGLLLGADHLRHCLEAPGCGRAAAAGQGRDEVAEQTRPVSDYPYPADFDDETQEVQP</sequence>
<proteinExistence type="predicted"/>
<dbReference type="Proteomes" id="UP001596139">
    <property type="component" value="Unassembled WGS sequence"/>
</dbReference>
<accession>A0ABW1MN71</accession>
<reference evidence="3" key="1">
    <citation type="journal article" date="2019" name="Int. J. Syst. Evol. Microbiol.">
        <title>The Global Catalogue of Microorganisms (GCM) 10K type strain sequencing project: providing services to taxonomists for standard genome sequencing and annotation.</title>
        <authorList>
            <consortium name="The Broad Institute Genomics Platform"/>
            <consortium name="The Broad Institute Genome Sequencing Center for Infectious Disease"/>
            <person name="Wu L."/>
            <person name="Ma J."/>
        </authorList>
    </citation>
    <scope>NUCLEOTIDE SEQUENCE [LARGE SCALE GENOMIC DNA]</scope>
    <source>
        <strain evidence="3">CGMCC 1.15180</strain>
    </source>
</reference>
<organism evidence="2 3">
    <name type="scientific">Streptomyces ochraceiscleroticus</name>
    <dbReference type="NCBI Taxonomy" id="47761"/>
    <lineage>
        <taxon>Bacteria</taxon>
        <taxon>Bacillati</taxon>
        <taxon>Actinomycetota</taxon>
        <taxon>Actinomycetes</taxon>
        <taxon>Kitasatosporales</taxon>
        <taxon>Streptomycetaceae</taxon>
        <taxon>Streptomyces</taxon>
    </lineage>
</organism>
<evidence type="ECO:0000313" key="2">
    <source>
        <dbReference type="EMBL" id="MFC6064802.1"/>
    </source>
</evidence>
<comment type="caution">
    <text evidence="2">The sequence shown here is derived from an EMBL/GenBank/DDBJ whole genome shotgun (WGS) entry which is preliminary data.</text>
</comment>
<evidence type="ECO:0000256" key="1">
    <source>
        <dbReference type="SAM" id="MobiDB-lite"/>
    </source>
</evidence>
<evidence type="ECO:0008006" key="4">
    <source>
        <dbReference type="Google" id="ProtNLM"/>
    </source>
</evidence>
<protein>
    <recommendedName>
        <fullName evidence="4">Secreted protein</fullName>
    </recommendedName>
</protein>
<dbReference type="RefSeq" id="WP_157848794.1">
    <property type="nucleotide sequence ID" value="NZ_JBHSPX010000006.1"/>
</dbReference>
<evidence type="ECO:0000313" key="3">
    <source>
        <dbReference type="Proteomes" id="UP001596139"/>
    </source>
</evidence>
<feature type="compositionally biased region" description="Acidic residues" evidence="1">
    <location>
        <begin position="59"/>
        <end position="69"/>
    </location>
</feature>
<feature type="region of interest" description="Disordered" evidence="1">
    <location>
        <begin position="38"/>
        <end position="69"/>
    </location>
</feature>
<dbReference type="EMBL" id="JBHSPX010000006">
    <property type="protein sequence ID" value="MFC6064802.1"/>
    <property type="molecule type" value="Genomic_DNA"/>
</dbReference>
<name>A0ABW1MN71_9ACTN</name>
<keyword evidence="3" id="KW-1185">Reference proteome</keyword>
<gene>
    <name evidence="2" type="ORF">ACFP4F_19935</name>
</gene>